<dbReference type="Proteomes" id="UP000266841">
    <property type="component" value="Unassembled WGS sequence"/>
</dbReference>
<feature type="region of interest" description="Disordered" evidence="1">
    <location>
        <begin position="114"/>
        <end position="134"/>
    </location>
</feature>
<proteinExistence type="predicted"/>
<evidence type="ECO:0000313" key="3">
    <source>
        <dbReference type="Proteomes" id="UP000266841"/>
    </source>
</evidence>
<accession>K0QZE8</accession>
<evidence type="ECO:0000256" key="1">
    <source>
        <dbReference type="SAM" id="MobiDB-lite"/>
    </source>
</evidence>
<evidence type="ECO:0000313" key="2">
    <source>
        <dbReference type="EMBL" id="EJK44535.1"/>
    </source>
</evidence>
<feature type="compositionally biased region" description="Basic and acidic residues" evidence="1">
    <location>
        <begin position="26"/>
        <end position="42"/>
    </location>
</feature>
<gene>
    <name evidence="2" type="ORF">THAOC_36917</name>
</gene>
<keyword evidence="3" id="KW-1185">Reference proteome</keyword>
<feature type="compositionally biased region" description="Polar residues" evidence="1">
    <location>
        <begin position="121"/>
        <end position="134"/>
    </location>
</feature>
<feature type="region of interest" description="Disordered" evidence="1">
    <location>
        <begin position="1"/>
        <end position="42"/>
    </location>
</feature>
<reference evidence="2 3" key="1">
    <citation type="journal article" date="2012" name="Genome Biol.">
        <title>Genome and low-iron response of an oceanic diatom adapted to chronic iron limitation.</title>
        <authorList>
            <person name="Lommer M."/>
            <person name="Specht M."/>
            <person name="Roy A.S."/>
            <person name="Kraemer L."/>
            <person name="Andreson R."/>
            <person name="Gutowska M.A."/>
            <person name="Wolf J."/>
            <person name="Bergner S.V."/>
            <person name="Schilhabel M.B."/>
            <person name="Klostermeier U.C."/>
            <person name="Beiko R.G."/>
            <person name="Rosenstiel P."/>
            <person name="Hippler M."/>
            <person name="Laroche J."/>
        </authorList>
    </citation>
    <scope>NUCLEOTIDE SEQUENCE [LARGE SCALE GENOMIC DNA]</scope>
    <source>
        <strain evidence="2 3">CCMP1005</strain>
    </source>
</reference>
<dbReference type="AlphaFoldDB" id="K0QZE8"/>
<organism evidence="2 3">
    <name type="scientific">Thalassiosira oceanica</name>
    <name type="common">Marine diatom</name>
    <dbReference type="NCBI Taxonomy" id="159749"/>
    <lineage>
        <taxon>Eukaryota</taxon>
        <taxon>Sar</taxon>
        <taxon>Stramenopiles</taxon>
        <taxon>Ochrophyta</taxon>
        <taxon>Bacillariophyta</taxon>
        <taxon>Coscinodiscophyceae</taxon>
        <taxon>Thalassiosirophycidae</taxon>
        <taxon>Thalassiosirales</taxon>
        <taxon>Thalassiosiraceae</taxon>
        <taxon>Thalassiosira</taxon>
    </lineage>
</organism>
<name>K0QZE8_THAOC</name>
<sequence length="451" mass="50917">MAMAFQLGRNTGATGGLSHPWFDGSDYLRPKPKDAGRDRERKWVFQKRNAKDHSEVEEGEDFSEVAGFDKASHRRNHGKNGNLLGLDDIAKVSTVEMNNQSRDCSDEVLKKIKDRGDWNDDNNPNKSERNLSGTPSTRFAIDVLTNEDGAFDTNGGKWKRVWEGYRIADTCGMIGIWLNYLYNMAQGDEKLLPQKESGSGKEIMDKFIKVTALETDVRQEDRDDDNLHKPTTEDKRILSEAKEAMRSLVCPENKLVITDLGGCFLGKYPGFEQFGKGSSVRVTRGQLDPYETFETGGHITEEKCAWSSDGRRCVYTRNSKPEPGYVELWSEDIHGKWSDIEVGVRNPAHGSIPEETIKRWRDMTKRKRGGQSKGGVYKLDIERREVIEYKDYWSAFGYANGRKGIKVGDVVNAGRGGKELDGNLYVHESQCKEKTYVEGDILPLKAPVVQP</sequence>
<protein>
    <submittedName>
        <fullName evidence="2">Uncharacterized protein</fullName>
    </submittedName>
</protein>
<dbReference type="EMBL" id="AGNL01049570">
    <property type="protein sequence ID" value="EJK44535.1"/>
    <property type="molecule type" value="Genomic_DNA"/>
</dbReference>
<comment type="caution">
    <text evidence="2">The sequence shown here is derived from an EMBL/GenBank/DDBJ whole genome shotgun (WGS) entry which is preliminary data.</text>
</comment>